<feature type="compositionally biased region" description="Low complexity" evidence="1">
    <location>
        <begin position="67"/>
        <end position="96"/>
    </location>
</feature>
<protein>
    <submittedName>
        <fullName evidence="2">Uncharacterized protein</fullName>
    </submittedName>
</protein>
<name>A0A438CAD0_VITVI</name>
<feature type="compositionally biased region" description="Basic residues" evidence="1">
    <location>
        <begin position="34"/>
        <end position="43"/>
    </location>
</feature>
<dbReference type="Proteomes" id="UP000288805">
    <property type="component" value="Unassembled WGS sequence"/>
</dbReference>
<gene>
    <name evidence="2" type="ORF">CK203_112016</name>
</gene>
<sequence length="96" mass="10332">MPTITYANFQQSGRKPKLTATLRSHFLVIPRPTATKKKKRPPHLTHISYGAHQRGHTNLSASHEARPSASAPQDSSQASQAPTVPSSEGEVPSSPP</sequence>
<comment type="caution">
    <text evidence="2">The sequence shown here is derived from an EMBL/GenBank/DDBJ whole genome shotgun (WGS) entry which is preliminary data.</text>
</comment>
<accession>A0A438CAD0</accession>
<evidence type="ECO:0000313" key="2">
    <source>
        <dbReference type="EMBL" id="RVW20215.1"/>
    </source>
</evidence>
<evidence type="ECO:0000256" key="1">
    <source>
        <dbReference type="SAM" id="MobiDB-lite"/>
    </source>
</evidence>
<reference evidence="2 3" key="1">
    <citation type="journal article" date="2018" name="PLoS Genet.">
        <title>Population sequencing reveals clonal diversity and ancestral inbreeding in the grapevine cultivar Chardonnay.</title>
        <authorList>
            <person name="Roach M.J."/>
            <person name="Johnson D.L."/>
            <person name="Bohlmann J."/>
            <person name="van Vuuren H.J."/>
            <person name="Jones S.J."/>
            <person name="Pretorius I.S."/>
            <person name="Schmidt S.A."/>
            <person name="Borneman A.R."/>
        </authorList>
    </citation>
    <scope>NUCLEOTIDE SEQUENCE [LARGE SCALE GENOMIC DNA]</scope>
    <source>
        <strain evidence="3">cv. Chardonnay</strain>
        <tissue evidence="2">Leaf</tissue>
    </source>
</reference>
<dbReference type="AlphaFoldDB" id="A0A438CAD0"/>
<organism evidence="2 3">
    <name type="scientific">Vitis vinifera</name>
    <name type="common">Grape</name>
    <dbReference type="NCBI Taxonomy" id="29760"/>
    <lineage>
        <taxon>Eukaryota</taxon>
        <taxon>Viridiplantae</taxon>
        <taxon>Streptophyta</taxon>
        <taxon>Embryophyta</taxon>
        <taxon>Tracheophyta</taxon>
        <taxon>Spermatophyta</taxon>
        <taxon>Magnoliopsida</taxon>
        <taxon>eudicotyledons</taxon>
        <taxon>Gunneridae</taxon>
        <taxon>Pentapetalae</taxon>
        <taxon>rosids</taxon>
        <taxon>Vitales</taxon>
        <taxon>Vitaceae</taxon>
        <taxon>Viteae</taxon>
        <taxon>Vitis</taxon>
    </lineage>
</organism>
<evidence type="ECO:0000313" key="3">
    <source>
        <dbReference type="Proteomes" id="UP000288805"/>
    </source>
</evidence>
<proteinExistence type="predicted"/>
<dbReference type="EMBL" id="QGNW01002385">
    <property type="protein sequence ID" value="RVW20215.1"/>
    <property type="molecule type" value="Genomic_DNA"/>
</dbReference>
<feature type="region of interest" description="Disordered" evidence="1">
    <location>
        <begin position="30"/>
        <end position="96"/>
    </location>
</feature>